<evidence type="ECO:0000313" key="9">
    <source>
        <dbReference type="Proteomes" id="UP000738349"/>
    </source>
</evidence>
<organism evidence="8 9">
    <name type="scientific">Dactylonectria macrodidyma</name>
    <dbReference type="NCBI Taxonomy" id="307937"/>
    <lineage>
        <taxon>Eukaryota</taxon>
        <taxon>Fungi</taxon>
        <taxon>Dikarya</taxon>
        <taxon>Ascomycota</taxon>
        <taxon>Pezizomycotina</taxon>
        <taxon>Sordariomycetes</taxon>
        <taxon>Hypocreomycetidae</taxon>
        <taxon>Hypocreales</taxon>
        <taxon>Nectriaceae</taxon>
        <taxon>Dactylonectria</taxon>
    </lineage>
</organism>
<evidence type="ECO:0000256" key="3">
    <source>
        <dbReference type="ARBA" id="ARBA00022617"/>
    </source>
</evidence>
<dbReference type="GO" id="GO:0004497">
    <property type="term" value="F:monooxygenase activity"/>
    <property type="evidence" value="ECO:0007669"/>
    <property type="project" value="UniProtKB-KW"/>
</dbReference>
<dbReference type="OrthoDB" id="1470350at2759"/>
<sequence>MLRTRFPGPFIAKINKWQLSYYELRGKREEYLLKLHNKHGSVVQIAPKVLSVNDYSGLQKVFSASNRLSRPDPLPFLHNYKSENLVSTVDGDLHYERRKVLRTVYSASVIESSYFQRILQDSVDRFLVFISEHQGPVEIRMALRRLTYDVMSHVVYGSSHASNIFKWDPRHSLETDVDWEKDTSKIPSTLFMLYFPNLTLWLRRMNLAPSSIDGSTPSKLVLDTVGRQALRALQSSTLGSEYDGDDVPDPQSLIHRLYHTYAAEGGPSSVPSWDYILSDCFDHFWAGVETTVYALTPMIKRLSSTHNRQYQSQLKEEIRSLVASSGREALSTTELKQARFLDAVIRETLRTNPPIGFSLERHAPMNDRSISLGGQTVPTSWTVGASPVVVGHNTSAFHEPETWSPERWMNRQPEEMSPSEKRHDLAVMKRHFFAFGSGPRMCVGINVAWAVMRAAMAGIYGRYESELVHSTAGGDSGYDILKDRKLKVIFRKLS</sequence>
<comment type="cofactor">
    <cofactor evidence="1 6">
        <name>heme</name>
        <dbReference type="ChEBI" id="CHEBI:30413"/>
    </cofactor>
</comment>
<dbReference type="InterPro" id="IPR002401">
    <property type="entry name" value="Cyt_P450_E_grp-I"/>
</dbReference>
<keyword evidence="7" id="KW-0560">Oxidoreductase</keyword>
<comment type="caution">
    <text evidence="8">The sequence shown here is derived from an EMBL/GenBank/DDBJ whole genome shotgun (WGS) entry which is preliminary data.</text>
</comment>
<dbReference type="PROSITE" id="PS00086">
    <property type="entry name" value="CYTOCHROME_P450"/>
    <property type="match status" value="1"/>
</dbReference>
<keyword evidence="4 6" id="KW-0479">Metal-binding</keyword>
<dbReference type="Pfam" id="PF00067">
    <property type="entry name" value="p450"/>
    <property type="match status" value="1"/>
</dbReference>
<evidence type="ECO:0000313" key="8">
    <source>
        <dbReference type="EMBL" id="KAH7120566.1"/>
    </source>
</evidence>
<protein>
    <submittedName>
        <fullName evidence="8">Cytochrome P450</fullName>
    </submittedName>
</protein>
<dbReference type="GO" id="GO:0020037">
    <property type="term" value="F:heme binding"/>
    <property type="evidence" value="ECO:0007669"/>
    <property type="project" value="InterPro"/>
</dbReference>
<dbReference type="SUPFAM" id="SSF48264">
    <property type="entry name" value="Cytochrome P450"/>
    <property type="match status" value="1"/>
</dbReference>
<name>A0A9P9DL43_9HYPO</name>
<keyword evidence="9" id="KW-1185">Reference proteome</keyword>
<reference evidence="8" key="1">
    <citation type="journal article" date="2021" name="Nat. Commun.">
        <title>Genetic determinants of endophytism in the Arabidopsis root mycobiome.</title>
        <authorList>
            <person name="Mesny F."/>
            <person name="Miyauchi S."/>
            <person name="Thiergart T."/>
            <person name="Pickel B."/>
            <person name="Atanasova L."/>
            <person name="Karlsson M."/>
            <person name="Huettel B."/>
            <person name="Barry K.W."/>
            <person name="Haridas S."/>
            <person name="Chen C."/>
            <person name="Bauer D."/>
            <person name="Andreopoulos W."/>
            <person name="Pangilinan J."/>
            <person name="LaButti K."/>
            <person name="Riley R."/>
            <person name="Lipzen A."/>
            <person name="Clum A."/>
            <person name="Drula E."/>
            <person name="Henrissat B."/>
            <person name="Kohler A."/>
            <person name="Grigoriev I.V."/>
            <person name="Martin F.M."/>
            <person name="Hacquard S."/>
        </authorList>
    </citation>
    <scope>NUCLEOTIDE SEQUENCE</scope>
    <source>
        <strain evidence="8">MPI-CAGE-AT-0147</strain>
    </source>
</reference>
<evidence type="ECO:0000256" key="4">
    <source>
        <dbReference type="ARBA" id="ARBA00022723"/>
    </source>
</evidence>
<dbReference type="InterPro" id="IPR050121">
    <property type="entry name" value="Cytochrome_P450_monoxygenase"/>
</dbReference>
<dbReference type="PANTHER" id="PTHR24305">
    <property type="entry name" value="CYTOCHROME P450"/>
    <property type="match status" value="1"/>
</dbReference>
<dbReference type="GO" id="GO:0005506">
    <property type="term" value="F:iron ion binding"/>
    <property type="evidence" value="ECO:0007669"/>
    <property type="project" value="InterPro"/>
</dbReference>
<dbReference type="InterPro" id="IPR001128">
    <property type="entry name" value="Cyt_P450"/>
</dbReference>
<dbReference type="Gene3D" id="1.10.630.10">
    <property type="entry name" value="Cytochrome P450"/>
    <property type="match status" value="1"/>
</dbReference>
<dbReference type="InterPro" id="IPR036396">
    <property type="entry name" value="Cyt_P450_sf"/>
</dbReference>
<gene>
    <name evidence="8" type="ORF">EDB81DRAFT_814413</name>
</gene>
<evidence type="ECO:0000256" key="7">
    <source>
        <dbReference type="RuleBase" id="RU000461"/>
    </source>
</evidence>
<proteinExistence type="inferred from homology"/>
<dbReference type="Proteomes" id="UP000738349">
    <property type="component" value="Unassembled WGS sequence"/>
</dbReference>
<evidence type="ECO:0000256" key="2">
    <source>
        <dbReference type="ARBA" id="ARBA00010617"/>
    </source>
</evidence>
<feature type="binding site" description="axial binding residue" evidence="6">
    <location>
        <position position="442"/>
    </location>
    <ligand>
        <name>heme</name>
        <dbReference type="ChEBI" id="CHEBI:30413"/>
    </ligand>
    <ligandPart>
        <name>Fe</name>
        <dbReference type="ChEBI" id="CHEBI:18248"/>
    </ligandPart>
</feature>
<accession>A0A9P9DL43</accession>
<keyword evidence="5 6" id="KW-0408">Iron</keyword>
<evidence type="ECO:0000256" key="1">
    <source>
        <dbReference type="ARBA" id="ARBA00001971"/>
    </source>
</evidence>
<keyword evidence="3 6" id="KW-0349">Heme</keyword>
<dbReference type="GO" id="GO:0016705">
    <property type="term" value="F:oxidoreductase activity, acting on paired donors, with incorporation or reduction of molecular oxygen"/>
    <property type="evidence" value="ECO:0007669"/>
    <property type="project" value="InterPro"/>
</dbReference>
<dbReference type="PANTHER" id="PTHR24305:SF166">
    <property type="entry name" value="CYTOCHROME P450 12A4, MITOCHONDRIAL-RELATED"/>
    <property type="match status" value="1"/>
</dbReference>
<dbReference type="EMBL" id="JAGMUV010000025">
    <property type="protein sequence ID" value="KAH7120566.1"/>
    <property type="molecule type" value="Genomic_DNA"/>
</dbReference>
<dbReference type="PRINTS" id="PR00463">
    <property type="entry name" value="EP450I"/>
</dbReference>
<keyword evidence="7" id="KW-0503">Monooxygenase</keyword>
<dbReference type="AlphaFoldDB" id="A0A9P9DL43"/>
<evidence type="ECO:0000256" key="5">
    <source>
        <dbReference type="ARBA" id="ARBA00023004"/>
    </source>
</evidence>
<dbReference type="PRINTS" id="PR00385">
    <property type="entry name" value="P450"/>
</dbReference>
<dbReference type="InterPro" id="IPR017972">
    <property type="entry name" value="Cyt_P450_CS"/>
</dbReference>
<evidence type="ECO:0000256" key="6">
    <source>
        <dbReference type="PIRSR" id="PIRSR602401-1"/>
    </source>
</evidence>
<comment type="similarity">
    <text evidence="2 7">Belongs to the cytochrome P450 family.</text>
</comment>